<evidence type="ECO:0008006" key="4">
    <source>
        <dbReference type="Google" id="ProtNLM"/>
    </source>
</evidence>
<accession>A0AAN8IFU5</accession>
<evidence type="ECO:0000313" key="3">
    <source>
        <dbReference type="Proteomes" id="UP001331761"/>
    </source>
</evidence>
<feature type="region of interest" description="Disordered" evidence="1">
    <location>
        <begin position="43"/>
        <end position="127"/>
    </location>
</feature>
<evidence type="ECO:0000256" key="1">
    <source>
        <dbReference type="SAM" id="MobiDB-lite"/>
    </source>
</evidence>
<feature type="compositionally biased region" description="Basic and acidic residues" evidence="1">
    <location>
        <begin position="348"/>
        <end position="358"/>
    </location>
</feature>
<keyword evidence="3" id="KW-1185">Reference proteome</keyword>
<feature type="compositionally biased region" description="Low complexity" evidence="1">
    <location>
        <begin position="257"/>
        <end position="288"/>
    </location>
</feature>
<feature type="compositionally biased region" description="Basic and acidic residues" evidence="1">
    <location>
        <begin position="98"/>
        <end position="114"/>
    </location>
</feature>
<name>A0AAN8IFU5_TRICO</name>
<feature type="compositionally biased region" description="Polar residues" evidence="1">
    <location>
        <begin position="289"/>
        <end position="306"/>
    </location>
</feature>
<feature type="compositionally biased region" description="Polar residues" evidence="1">
    <location>
        <begin position="360"/>
        <end position="370"/>
    </location>
</feature>
<gene>
    <name evidence="2" type="ORF">GCK32_007885</name>
</gene>
<dbReference type="AlphaFoldDB" id="A0AAN8IFU5"/>
<proteinExistence type="predicted"/>
<feature type="compositionally biased region" description="Polar residues" evidence="1">
    <location>
        <begin position="313"/>
        <end position="343"/>
    </location>
</feature>
<organism evidence="2 3">
    <name type="scientific">Trichostrongylus colubriformis</name>
    <name type="common">Black scour worm</name>
    <dbReference type="NCBI Taxonomy" id="6319"/>
    <lineage>
        <taxon>Eukaryota</taxon>
        <taxon>Metazoa</taxon>
        <taxon>Ecdysozoa</taxon>
        <taxon>Nematoda</taxon>
        <taxon>Chromadorea</taxon>
        <taxon>Rhabditida</taxon>
        <taxon>Rhabditina</taxon>
        <taxon>Rhabditomorpha</taxon>
        <taxon>Strongyloidea</taxon>
        <taxon>Trichostrongylidae</taxon>
        <taxon>Trichostrongylus</taxon>
    </lineage>
</organism>
<feature type="compositionally biased region" description="Basic and acidic residues" evidence="1">
    <location>
        <begin position="371"/>
        <end position="384"/>
    </location>
</feature>
<feature type="compositionally biased region" description="Polar residues" evidence="1">
    <location>
        <begin position="221"/>
        <end position="233"/>
    </location>
</feature>
<feature type="compositionally biased region" description="Polar residues" evidence="1">
    <location>
        <begin position="115"/>
        <end position="125"/>
    </location>
</feature>
<protein>
    <recommendedName>
        <fullName evidence="4">ZM domain-containing protein</fullName>
    </recommendedName>
</protein>
<sequence length="384" mass="43165">MIDNCAAPTHSSVPSPRSISFHICSVSEGCRFQQSAPIPLPAPTQSYSYSTETRSSTQAIPAPAPAPVSNYQQHSNYSHHSSHTTETSKAVPVQPEKSNYEEHRRSYHSEEKRTATSTPTSTQRVTFEDRHRDLFPMNGFHSTSLPSLQNTEEGERFHRMFTSNEARTIPIHQTNQLSEARHFEKRHSSKEETRTTTIPVRPVQSEFKDSYNKSYIVQSSNPTAPISVSTPQNYSSSYHTETHTTQNPVVMHSPGGSYKSYQSSHYSKQEKTTSTTTTQPQPVITHTTNLPITKSTSYNYSQQAVSSPPAPVQMSQSSFTSHTEKSTTSAPQPAPATQSNYQAHLSKHREESHREETSRPVSQLSQFSEQKSFKRNVEEKTETR</sequence>
<feature type="compositionally biased region" description="Low complexity" evidence="1">
    <location>
        <begin position="44"/>
        <end position="58"/>
    </location>
</feature>
<reference evidence="2 3" key="1">
    <citation type="submission" date="2019-10" db="EMBL/GenBank/DDBJ databases">
        <title>Assembly and Annotation for the nematode Trichostrongylus colubriformis.</title>
        <authorList>
            <person name="Martin J."/>
        </authorList>
    </citation>
    <scope>NUCLEOTIDE SEQUENCE [LARGE SCALE GENOMIC DNA]</scope>
    <source>
        <strain evidence="2">G859</strain>
        <tissue evidence="2">Whole worm</tissue>
    </source>
</reference>
<evidence type="ECO:0000313" key="2">
    <source>
        <dbReference type="EMBL" id="KAK5967742.1"/>
    </source>
</evidence>
<feature type="region of interest" description="Disordered" evidence="1">
    <location>
        <begin position="221"/>
        <end position="384"/>
    </location>
</feature>
<comment type="caution">
    <text evidence="2">The sequence shown here is derived from an EMBL/GenBank/DDBJ whole genome shotgun (WGS) entry which is preliminary data.</text>
</comment>
<dbReference type="Proteomes" id="UP001331761">
    <property type="component" value="Unassembled WGS sequence"/>
</dbReference>
<dbReference type="EMBL" id="WIXE01022174">
    <property type="protein sequence ID" value="KAK5967742.1"/>
    <property type="molecule type" value="Genomic_DNA"/>
</dbReference>
<feature type="compositionally biased region" description="Low complexity" evidence="1">
    <location>
        <begin position="234"/>
        <end position="245"/>
    </location>
</feature>
<feature type="compositionally biased region" description="Low complexity" evidence="1">
    <location>
        <begin position="69"/>
        <end position="79"/>
    </location>
</feature>